<dbReference type="AlphaFoldDB" id="A0A1F5K905"/>
<sequence>MYKTFFSLDWRILAAFCFIASILIAIFIFFSINPGSPTVKSTPSVSPVNRQNITPTWQVYSETGYSISYPPDVIIEPAIISGGGNALVFHLPQGVDYSMQLEVLPVTSTNKVEISLEIFRILSYPEIDINISGKSGKEFSGSNVIGEFTVQEKVAILENQGEIYKLYLLYYANKRNTEVDNIFSQILSSLNFN</sequence>
<feature type="transmembrane region" description="Helical" evidence="1">
    <location>
        <begin position="12"/>
        <end position="32"/>
    </location>
</feature>
<evidence type="ECO:0000313" key="3">
    <source>
        <dbReference type="Proteomes" id="UP000176527"/>
    </source>
</evidence>
<gene>
    <name evidence="2" type="ORF">A3F00_05540</name>
</gene>
<keyword evidence="1" id="KW-0812">Transmembrane</keyword>
<accession>A0A1F5K905</accession>
<dbReference type="Proteomes" id="UP000176527">
    <property type="component" value="Unassembled WGS sequence"/>
</dbReference>
<name>A0A1F5K905_9BACT</name>
<proteinExistence type="predicted"/>
<protein>
    <submittedName>
        <fullName evidence="2">Uncharacterized protein</fullName>
    </submittedName>
</protein>
<keyword evidence="1" id="KW-1133">Transmembrane helix</keyword>
<reference evidence="2 3" key="1">
    <citation type="journal article" date="2016" name="Nat. Commun.">
        <title>Thousands of microbial genomes shed light on interconnected biogeochemical processes in an aquifer system.</title>
        <authorList>
            <person name="Anantharaman K."/>
            <person name="Brown C.T."/>
            <person name="Hug L.A."/>
            <person name="Sharon I."/>
            <person name="Castelle C.J."/>
            <person name="Probst A.J."/>
            <person name="Thomas B.C."/>
            <person name="Singh A."/>
            <person name="Wilkins M.J."/>
            <person name="Karaoz U."/>
            <person name="Brodie E.L."/>
            <person name="Williams K.H."/>
            <person name="Hubbard S.S."/>
            <person name="Banfield J.F."/>
        </authorList>
    </citation>
    <scope>NUCLEOTIDE SEQUENCE [LARGE SCALE GENOMIC DNA]</scope>
</reference>
<comment type="caution">
    <text evidence="2">The sequence shown here is derived from an EMBL/GenBank/DDBJ whole genome shotgun (WGS) entry which is preliminary data.</text>
</comment>
<evidence type="ECO:0000256" key="1">
    <source>
        <dbReference type="SAM" id="Phobius"/>
    </source>
</evidence>
<evidence type="ECO:0000313" key="2">
    <source>
        <dbReference type="EMBL" id="OGE37314.1"/>
    </source>
</evidence>
<dbReference type="EMBL" id="MFDE01000046">
    <property type="protein sequence ID" value="OGE37314.1"/>
    <property type="molecule type" value="Genomic_DNA"/>
</dbReference>
<organism evidence="2 3">
    <name type="scientific">Candidatus Daviesbacteria bacterium RIFCSPHIGHO2_12_FULL_37_11</name>
    <dbReference type="NCBI Taxonomy" id="1797777"/>
    <lineage>
        <taxon>Bacteria</taxon>
        <taxon>Candidatus Daviesiibacteriota</taxon>
    </lineage>
</organism>
<keyword evidence="1" id="KW-0472">Membrane</keyword>